<sequence length="299" mass="33619">MLTSIKLKLGPKLVIFSLLAIIPSLILVGGFFYSLLQKQLTDQIDVSIENNLNFVKFHIKKELERTQNTVRVIASDPGLRRALDQELSLGLNSQLNRIASIYPELNYLILLDKASYVFAINTINAQKKKIPTEDILGYTLENYPLLPQLSTIPSFSKPGFDINLSRFNLDEKHAKWFSAPVMVRGEAIGWVILSYRWQDSMTALQDNLLENLTSQGIPVLGSGIKNKQNDLIAGTLVNEENIENRIVSFNIADAELSIVLQIDSKLKAKAVSEFRLLLLVISIVLVALLFFIILFILSY</sequence>
<accession>A0A1I1TZP7</accession>
<keyword evidence="3" id="KW-1185">Reference proteome</keyword>
<feature type="transmembrane region" description="Helical" evidence="1">
    <location>
        <begin position="276"/>
        <end position="297"/>
    </location>
</feature>
<name>A0A1I1TZP7_9GAMM</name>
<evidence type="ECO:0008006" key="4">
    <source>
        <dbReference type="Google" id="ProtNLM"/>
    </source>
</evidence>
<protein>
    <recommendedName>
        <fullName evidence="4">Cache domain-containing protein</fullName>
    </recommendedName>
</protein>
<reference evidence="2 3" key="1">
    <citation type="submission" date="2016-10" db="EMBL/GenBank/DDBJ databases">
        <authorList>
            <person name="de Groot N.N."/>
        </authorList>
    </citation>
    <scope>NUCLEOTIDE SEQUENCE [LARGE SCALE GENOMIC DNA]</scope>
    <source>
        <strain evidence="2 3">DSM 6059</strain>
    </source>
</reference>
<dbReference type="AlphaFoldDB" id="A0A1I1TZP7"/>
<gene>
    <name evidence="2" type="ORF">SAMN02745724_05024</name>
</gene>
<dbReference type="EMBL" id="FOLO01000076">
    <property type="protein sequence ID" value="SFD62838.1"/>
    <property type="molecule type" value="Genomic_DNA"/>
</dbReference>
<keyword evidence="1" id="KW-1133">Transmembrane helix</keyword>
<dbReference type="STRING" id="1123010.SAMN02745724_05024"/>
<keyword evidence="1" id="KW-0472">Membrane</keyword>
<feature type="transmembrane region" description="Helical" evidence="1">
    <location>
        <begin position="13"/>
        <end position="36"/>
    </location>
</feature>
<proteinExistence type="predicted"/>
<evidence type="ECO:0000313" key="3">
    <source>
        <dbReference type="Proteomes" id="UP000198862"/>
    </source>
</evidence>
<keyword evidence="1" id="KW-0812">Transmembrane</keyword>
<dbReference type="Proteomes" id="UP000198862">
    <property type="component" value="Unassembled WGS sequence"/>
</dbReference>
<evidence type="ECO:0000313" key="2">
    <source>
        <dbReference type="EMBL" id="SFD62838.1"/>
    </source>
</evidence>
<dbReference type="RefSeq" id="WP_091991292.1">
    <property type="nucleotide sequence ID" value="NZ_FOLO01000076.1"/>
</dbReference>
<evidence type="ECO:0000256" key="1">
    <source>
        <dbReference type="SAM" id="Phobius"/>
    </source>
</evidence>
<organism evidence="2 3">
    <name type="scientific">Pseudoalteromonas denitrificans DSM 6059</name>
    <dbReference type="NCBI Taxonomy" id="1123010"/>
    <lineage>
        <taxon>Bacteria</taxon>
        <taxon>Pseudomonadati</taxon>
        <taxon>Pseudomonadota</taxon>
        <taxon>Gammaproteobacteria</taxon>
        <taxon>Alteromonadales</taxon>
        <taxon>Pseudoalteromonadaceae</taxon>
        <taxon>Pseudoalteromonas</taxon>
    </lineage>
</organism>